<accession>A0A174EMV9</accession>
<name>A0A174EMV9_FLAPL</name>
<dbReference type="RefSeq" id="WP_196059666.1">
    <property type="nucleotide sequence ID" value="NZ_JADMSX010000003.1"/>
</dbReference>
<dbReference type="Proteomes" id="UP000095746">
    <property type="component" value="Unassembled WGS sequence"/>
</dbReference>
<dbReference type="AlphaFoldDB" id="A0A174EMV9"/>
<protein>
    <submittedName>
        <fullName evidence="1">Uncharacterized protein</fullName>
    </submittedName>
</protein>
<evidence type="ECO:0000313" key="1">
    <source>
        <dbReference type="EMBL" id="CUO37779.1"/>
    </source>
</evidence>
<sequence length="90" mass="10129">MERIDRLIIKAKKAAQAKVERFIAGFVTYDPDKGKYKACGHLWGGRKASGCRYVVTWHDSAEATTNALIGLYDQYPNTVEDAVIFFDVID</sequence>
<organism evidence="1 2">
    <name type="scientific">Flavonifractor plautii</name>
    <name type="common">Fusobacterium plautii</name>
    <dbReference type="NCBI Taxonomy" id="292800"/>
    <lineage>
        <taxon>Bacteria</taxon>
        <taxon>Bacillati</taxon>
        <taxon>Bacillota</taxon>
        <taxon>Clostridia</taxon>
        <taxon>Eubacteriales</taxon>
        <taxon>Oscillospiraceae</taxon>
        <taxon>Flavonifractor</taxon>
    </lineage>
</organism>
<evidence type="ECO:0000313" key="2">
    <source>
        <dbReference type="Proteomes" id="UP000095746"/>
    </source>
</evidence>
<proteinExistence type="predicted"/>
<gene>
    <name evidence="1" type="ORF">ERS852411_01437</name>
</gene>
<reference evidence="1 2" key="1">
    <citation type="submission" date="2015-09" db="EMBL/GenBank/DDBJ databases">
        <authorList>
            <consortium name="Pathogen Informatics"/>
        </authorList>
    </citation>
    <scope>NUCLEOTIDE SEQUENCE [LARGE SCALE GENOMIC DNA]</scope>
    <source>
        <strain evidence="1 2">2789STDY5608854</strain>
    </source>
</reference>
<dbReference type="EMBL" id="CYZT01000081">
    <property type="protein sequence ID" value="CUO37779.1"/>
    <property type="molecule type" value="Genomic_DNA"/>
</dbReference>